<protein>
    <submittedName>
        <fullName evidence="2">Iron-sulfur cluster assembly scaffold protein</fullName>
    </submittedName>
</protein>
<feature type="domain" description="NIF system FeS cluster assembly NifU N-terminal" evidence="1">
    <location>
        <begin position="7"/>
        <end position="107"/>
    </location>
</feature>
<evidence type="ECO:0000313" key="2">
    <source>
        <dbReference type="EMBL" id="WBL31432.1"/>
    </source>
</evidence>
<dbReference type="Pfam" id="PF01592">
    <property type="entry name" value="NifU_N"/>
    <property type="match status" value="1"/>
</dbReference>
<reference evidence="2" key="1">
    <citation type="submission" date="2022-12" db="EMBL/GenBank/DDBJ databases">
        <title>Genomic Characterization of Candidatus Phytoplasma sacchari in China.</title>
        <authorList>
            <person name="Zhang R.-Y."/>
        </authorList>
    </citation>
    <scope>NUCLEOTIDE SEQUENCE [LARGE SCALE GENOMIC DNA]</scope>
    <source>
        <strain evidence="2">SCWL1</strain>
    </source>
</reference>
<gene>
    <name evidence="2" type="ORF">O7R10_02425</name>
</gene>
<dbReference type="Proteomes" id="UP001210120">
    <property type="component" value="Chromosome"/>
</dbReference>
<sequence>MQINKLYRKIIIENYKNPFNKGLFFDKDKSSYLISEAQNNLCNESIKIQIFFDKEGISDIRYETNGCIILISSASLMSFFLKKINLDLCLLKINNFLKMIKNQKFDSQKIDKKLYVFKNISFFSSKISCVSMPWELTLKMIKDYKK</sequence>
<name>A0ABY7M2Y7_9MOLU</name>
<accession>A0ABY7M2Y7</accession>
<proteinExistence type="predicted"/>
<keyword evidence="3" id="KW-1185">Reference proteome</keyword>
<dbReference type="SUPFAM" id="SSF82649">
    <property type="entry name" value="SufE/NifU"/>
    <property type="match status" value="1"/>
</dbReference>
<evidence type="ECO:0000259" key="1">
    <source>
        <dbReference type="Pfam" id="PF01592"/>
    </source>
</evidence>
<evidence type="ECO:0000313" key="3">
    <source>
        <dbReference type="Proteomes" id="UP001210120"/>
    </source>
</evidence>
<organism evidence="2 3">
    <name type="scientific">Candidatus Phytoplasma sacchari</name>
    <dbReference type="NCBI Taxonomy" id="2609813"/>
    <lineage>
        <taxon>Bacteria</taxon>
        <taxon>Bacillati</taxon>
        <taxon>Mycoplasmatota</taxon>
        <taxon>Mollicutes</taxon>
        <taxon>Acholeplasmatales</taxon>
        <taxon>Acholeplasmataceae</taxon>
        <taxon>Candidatus Phytoplasma</taxon>
        <taxon>16SrXI (Rice yellow dwarf group)</taxon>
    </lineage>
</organism>
<dbReference type="EMBL" id="CP115156">
    <property type="protein sequence ID" value="WBL31432.1"/>
    <property type="molecule type" value="Genomic_DNA"/>
</dbReference>
<dbReference type="InterPro" id="IPR002871">
    <property type="entry name" value="NIF_FeS_clus_asmbl_NifU_N"/>
</dbReference>
<dbReference type="PANTHER" id="PTHR10093">
    <property type="entry name" value="IRON-SULFUR CLUSTER ASSEMBLY ENZYME NIFU HOMOLOG"/>
    <property type="match status" value="1"/>
</dbReference>
<dbReference type="Gene3D" id="3.90.1010.10">
    <property type="match status" value="1"/>
</dbReference>
<dbReference type="CDD" id="cd06664">
    <property type="entry name" value="IscU_like"/>
    <property type="match status" value="1"/>
</dbReference>